<dbReference type="PROSITE" id="PS50111">
    <property type="entry name" value="CHEMOTAXIS_TRANSDUC_2"/>
    <property type="match status" value="1"/>
</dbReference>
<dbReference type="GO" id="GO:0006935">
    <property type="term" value="P:chemotaxis"/>
    <property type="evidence" value="ECO:0007669"/>
    <property type="project" value="InterPro"/>
</dbReference>
<dbReference type="AlphaFoldDB" id="A0A1V3SWY5"/>
<dbReference type="InterPro" id="IPR004090">
    <property type="entry name" value="Chemotax_Me-accpt_rcpt"/>
</dbReference>
<dbReference type="SUPFAM" id="SSF58104">
    <property type="entry name" value="Methyl-accepting chemotaxis protein (MCP) signaling domain"/>
    <property type="match status" value="1"/>
</dbReference>
<evidence type="ECO:0000256" key="1">
    <source>
        <dbReference type="ARBA" id="ARBA00023224"/>
    </source>
</evidence>
<proteinExistence type="inferred from homology"/>
<evidence type="ECO:0000313" key="5">
    <source>
        <dbReference type="EMBL" id="OOH72792.1"/>
    </source>
</evidence>
<dbReference type="GO" id="GO:0004888">
    <property type="term" value="F:transmembrane signaling receptor activity"/>
    <property type="evidence" value="ECO:0007669"/>
    <property type="project" value="InterPro"/>
</dbReference>
<evidence type="ECO:0000313" key="6">
    <source>
        <dbReference type="Proteomes" id="UP000188586"/>
    </source>
</evidence>
<feature type="domain" description="Methyl-accepting transducer" evidence="4">
    <location>
        <begin position="72"/>
        <end position="192"/>
    </location>
</feature>
<dbReference type="Gene3D" id="1.10.287.950">
    <property type="entry name" value="Methyl-accepting chemotaxis protein"/>
    <property type="match status" value="1"/>
</dbReference>
<dbReference type="PANTHER" id="PTHR32089:SF112">
    <property type="entry name" value="LYSOZYME-LIKE PROTEIN-RELATED"/>
    <property type="match status" value="1"/>
</dbReference>
<dbReference type="GO" id="GO:0007165">
    <property type="term" value="P:signal transduction"/>
    <property type="evidence" value="ECO:0007669"/>
    <property type="project" value="UniProtKB-KW"/>
</dbReference>
<evidence type="ECO:0000256" key="3">
    <source>
        <dbReference type="PROSITE-ProRule" id="PRU00284"/>
    </source>
</evidence>
<sequence length="233" mass="25790">MSVIKGPGKVAASESGRLELGQMVTHLAFLKNYLSQFEEVKRLNDENMIGLARLLEEHQKQVRIGELVADGKEVFRNLEQFDSVLGDISAIGTSIKEISVQVNLLSLNAAIEAAHAGEAGRGFSVVAEEIKKLSERTRLAVGEIDRTVSAVRNELAGVKGNVEVLNERMEDMEQFGHDLESQLKKMQDAMNSSLLRRLINVALTRQEKVFELFRSAFSQLFLADKRKTFGSGG</sequence>
<evidence type="ECO:0000256" key="2">
    <source>
        <dbReference type="ARBA" id="ARBA00029447"/>
    </source>
</evidence>
<reference evidence="5 6" key="1">
    <citation type="submission" date="2016-11" db="EMBL/GenBank/DDBJ databases">
        <title>Comparative genomics of co-occurring bacteria in distinct bioleaching systems unravels niche-specific adaptation.</title>
        <authorList>
            <person name="Zhang X."/>
            <person name="Liu X."/>
            <person name="Yin H."/>
        </authorList>
    </citation>
    <scope>NUCLEOTIDE SEQUENCE [LARGE SCALE GENOMIC DNA]</scope>
    <source>
        <strain evidence="5 6">DX</strain>
    </source>
</reference>
<dbReference type="SMART" id="SM00283">
    <property type="entry name" value="MA"/>
    <property type="match status" value="1"/>
</dbReference>
<comment type="similarity">
    <text evidence="2">Belongs to the methyl-accepting chemotaxis (MCP) protein family.</text>
</comment>
<gene>
    <name evidence="5" type="ORF">BOX24_05230</name>
</gene>
<dbReference type="Proteomes" id="UP000188586">
    <property type="component" value="Unassembled WGS sequence"/>
</dbReference>
<dbReference type="GO" id="GO:0016020">
    <property type="term" value="C:membrane"/>
    <property type="evidence" value="ECO:0007669"/>
    <property type="project" value="InterPro"/>
</dbReference>
<dbReference type="RefSeq" id="WP_077303843.1">
    <property type="nucleotide sequence ID" value="NZ_JBPKCJ010000001.1"/>
</dbReference>
<keyword evidence="1 3" id="KW-0807">Transducer</keyword>
<evidence type="ECO:0000259" key="4">
    <source>
        <dbReference type="PROSITE" id="PS50111"/>
    </source>
</evidence>
<dbReference type="InterPro" id="IPR004089">
    <property type="entry name" value="MCPsignal_dom"/>
</dbReference>
<dbReference type="PRINTS" id="PR00260">
    <property type="entry name" value="CHEMTRNSDUCR"/>
</dbReference>
<name>A0A1V3SWY5_9BACT</name>
<dbReference type="Pfam" id="PF00015">
    <property type="entry name" value="MCPsignal"/>
    <property type="match status" value="1"/>
</dbReference>
<accession>A0A1V3SWY5</accession>
<dbReference type="EMBL" id="MPOJ01000010">
    <property type="protein sequence ID" value="OOH72792.1"/>
    <property type="molecule type" value="Genomic_DNA"/>
</dbReference>
<protein>
    <recommendedName>
        <fullName evidence="4">Methyl-accepting transducer domain-containing protein</fullName>
    </recommendedName>
</protein>
<dbReference type="PANTHER" id="PTHR32089">
    <property type="entry name" value="METHYL-ACCEPTING CHEMOTAXIS PROTEIN MCPB"/>
    <property type="match status" value="1"/>
</dbReference>
<organism evidence="5 6">
    <name type="scientific">Leptospirillum ferriphilum</name>
    <dbReference type="NCBI Taxonomy" id="178606"/>
    <lineage>
        <taxon>Bacteria</taxon>
        <taxon>Pseudomonadati</taxon>
        <taxon>Nitrospirota</taxon>
        <taxon>Nitrospiria</taxon>
        <taxon>Nitrospirales</taxon>
        <taxon>Nitrospiraceae</taxon>
        <taxon>Leptospirillum</taxon>
    </lineage>
</organism>
<comment type="caution">
    <text evidence="5">The sequence shown here is derived from an EMBL/GenBank/DDBJ whole genome shotgun (WGS) entry which is preliminary data.</text>
</comment>